<dbReference type="PANTHER" id="PTHR48106">
    <property type="entry name" value="QUINONE OXIDOREDUCTASE PIG3-RELATED"/>
    <property type="match status" value="1"/>
</dbReference>
<accession>A0ABQ6IEF5</accession>
<dbReference type="Pfam" id="PF00107">
    <property type="entry name" value="ADH_zinc_N"/>
    <property type="match status" value="1"/>
</dbReference>
<evidence type="ECO:0000259" key="3">
    <source>
        <dbReference type="SMART" id="SM00829"/>
    </source>
</evidence>
<dbReference type="Gene3D" id="3.90.180.10">
    <property type="entry name" value="Medium-chain alcohol dehydrogenases, catalytic domain"/>
    <property type="match status" value="1"/>
</dbReference>
<dbReference type="InterPro" id="IPR020843">
    <property type="entry name" value="ER"/>
</dbReference>
<dbReference type="InterPro" id="IPR013149">
    <property type="entry name" value="ADH-like_C"/>
</dbReference>
<dbReference type="PANTHER" id="PTHR48106:SF8">
    <property type="entry name" value="OS02G0805600 PROTEIN"/>
    <property type="match status" value="1"/>
</dbReference>
<gene>
    <name evidence="4" type="ORF">GCM10025876_16920</name>
</gene>
<dbReference type="SMART" id="SM00829">
    <property type="entry name" value="PKS_ER"/>
    <property type="match status" value="1"/>
</dbReference>
<feature type="domain" description="Enoyl reductase (ER)" evidence="3">
    <location>
        <begin position="1"/>
        <end position="198"/>
    </location>
</feature>
<evidence type="ECO:0000256" key="1">
    <source>
        <dbReference type="ARBA" id="ARBA00022857"/>
    </source>
</evidence>
<comment type="caution">
    <text evidence="4">The sequence shown here is derived from an EMBL/GenBank/DDBJ whole genome shotgun (WGS) entry which is preliminary data.</text>
</comment>
<dbReference type="Proteomes" id="UP001157125">
    <property type="component" value="Unassembled WGS sequence"/>
</dbReference>
<evidence type="ECO:0000313" key="5">
    <source>
        <dbReference type="Proteomes" id="UP001157125"/>
    </source>
</evidence>
<keyword evidence="1" id="KW-0521">NADP</keyword>
<sequence length="200" mass="20975">MEAACTVWSNFQAADAHAGQTLLVHGGSGGVGSLAIQVGVAMGMRVFATAGGPTRAARCEDLGATRGIDHRTEDFVEIVREAGGADVILDVIGAAYLERNLRALRTEGTLVVIGMQGGTRAEINLGAVLARRLRVIGTTLRSRPLEDKAAIVAGVGRDIWPLVPHAVRPLTHETYPLAEAAEAHRALESGDVFGKVLLLP</sequence>
<keyword evidence="5" id="KW-1185">Reference proteome</keyword>
<keyword evidence="2" id="KW-0560">Oxidoreductase</keyword>
<proteinExistence type="predicted"/>
<dbReference type="SUPFAM" id="SSF51735">
    <property type="entry name" value="NAD(P)-binding Rossmann-fold domains"/>
    <property type="match status" value="1"/>
</dbReference>
<reference evidence="5" key="1">
    <citation type="journal article" date="2019" name="Int. J. Syst. Evol. Microbiol.">
        <title>The Global Catalogue of Microorganisms (GCM) 10K type strain sequencing project: providing services to taxonomists for standard genome sequencing and annotation.</title>
        <authorList>
            <consortium name="The Broad Institute Genomics Platform"/>
            <consortium name="The Broad Institute Genome Sequencing Center for Infectious Disease"/>
            <person name="Wu L."/>
            <person name="Ma J."/>
        </authorList>
    </citation>
    <scope>NUCLEOTIDE SEQUENCE [LARGE SCALE GENOMIC DNA]</scope>
    <source>
        <strain evidence="5">NBRC 112299</strain>
    </source>
</reference>
<dbReference type="EMBL" id="BSUN01000001">
    <property type="protein sequence ID" value="GMA35488.1"/>
    <property type="molecule type" value="Genomic_DNA"/>
</dbReference>
<organism evidence="4 5">
    <name type="scientific">Demequina litorisediminis</name>
    <dbReference type="NCBI Taxonomy" id="1849022"/>
    <lineage>
        <taxon>Bacteria</taxon>
        <taxon>Bacillati</taxon>
        <taxon>Actinomycetota</taxon>
        <taxon>Actinomycetes</taxon>
        <taxon>Micrococcales</taxon>
        <taxon>Demequinaceae</taxon>
        <taxon>Demequina</taxon>
    </lineage>
</organism>
<dbReference type="InterPro" id="IPR036291">
    <property type="entry name" value="NAD(P)-bd_dom_sf"/>
</dbReference>
<name>A0ABQ6IEF5_9MICO</name>
<dbReference type="Gene3D" id="3.40.50.720">
    <property type="entry name" value="NAD(P)-binding Rossmann-like Domain"/>
    <property type="match status" value="1"/>
</dbReference>
<evidence type="ECO:0000256" key="2">
    <source>
        <dbReference type="ARBA" id="ARBA00023002"/>
    </source>
</evidence>
<evidence type="ECO:0000313" key="4">
    <source>
        <dbReference type="EMBL" id="GMA35488.1"/>
    </source>
</evidence>
<protein>
    <recommendedName>
        <fullName evidence="3">Enoyl reductase (ER) domain-containing protein</fullName>
    </recommendedName>
</protein>